<dbReference type="EC" id="2.2.1.1" evidence="5"/>
<evidence type="ECO:0000313" key="13">
    <source>
        <dbReference type="EMBL" id="CAH2095011.1"/>
    </source>
</evidence>
<comment type="caution">
    <text evidence="13">The sequence shown here is derived from an EMBL/GenBank/DDBJ whole genome shotgun (WGS) entry which is preliminary data.</text>
</comment>
<evidence type="ECO:0000256" key="4">
    <source>
        <dbReference type="ARBA" id="ARBA00011738"/>
    </source>
</evidence>
<keyword evidence="9" id="KW-0460">Magnesium</keyword>
<comment type="cofactor">
    <cofactor evidence="1">
        <name>Ca(2+)</name>
        <dbReference type="ChEBI" id="CHEBI:29108"/>
    </cofactor>
</comment>
<dbReference type="EMBL" id="CAKOGL010000015">
    <property type="protein sequence ID" value="CAH2095011.1"/>
    <property type="molecule type" value="Genomic_DNA"/>
</dbReference>
<dbReference type="CDD" id="cd07033">
    <property type="entry name" value="TPP_PYR_DXS_TK_like"/>
    <property type="match status" value="1"/>
</dbReference>
<dbReference type="GO" id="GO:0004802">
    <property type="term" value="F:transketolase activity"/>
    <property type="evidence" value="ECO:0007669"/>
    <property type="project" value="UniProtKB-EC"/>
</dbReference>
<evidence type="ECO:0000256" key="1">
    <source>
        <dbReference type="ARBA" id="ARBA00001913"/>
    </source>
</evidence>
<dbReference type="Gene3D" id="3.40.50.970">
    <property type="match status" value="1"/>
</dbReference>
<evidence type="ECO:0000256" key="3">
    <source>
        <dbReference type="ARBA" id="ARBA00007131"/>
    </source>
</evidence>
<dbReference type="InterPro" id="IPR009014">
    <property type="entry name" value="Transketo_C/PFOR_II"/>
</dbReference>
<evidence type="ECO:0000256" key="7">
    <source>
        <dbReference type="ARBA" id="ARBA00022723"/>
    </source>
</evidence>
<protein>
    <recommendedName>
        <fullName evidence="5">transketolase</fullName>
        <ecNumber evidence="5">2.2.1.1</ecNumber>
    </recommendedName>
</protein>
<dbReference type="AlphaFoldDB" id="A0AAU9U648"/>
<name>A0AAU9U648_EUPED</name>
<dbReference type="InterPro" id="IPR029061">
    <property type="entry name" value="THDP-binding"/>
</dbReference>
<evidence type="ECO:0000313" key="14">
    <source>
        <dbReference type="Proteomes" id="UP001153954"/>
    </source>
</evidence>
<proteinExistence type="inferred from homology"/>
<dbReference type="Pfam" id="PF02780">
    <property type="entry name" value="Transketolase_C"/>
    <property type="match status" value="1"/>
</dbReference>
<dbReference type="InterPro" id="IPR005475">
    <property type="entry name" value="Transketolase-like_Pyr-bd"/>
</dbReference>
<evidence type="ECO:0000256" key="6">
    <source>
        <dbReference type="ARBA" id="ARBA00022679"/>
    </source>
</evidence>
<evidence type="ECO:0000256" key="2">
    <source>
        <dbReference type="ARBA" id="ARBA00001964"/>
    </source>
</evidence>
<comment type="cofactor">
    <cofactor evidence="2">
        <name>thiamine diphosphate</name>
        <dbReference type="ChEBI" id="CHEBI:58937"/>
    </cofactor>
</comment>
<dbReference type="Proteomes" id="UP001153954">
    <property type="component" value="Unassembled WGS sequence"/>
</dbReference>
<evidence type="ECO:0000256" key="8">
    <source>
        <dbReference type="ARBA" id="ARBA00022837"/>
    </source>
</evidence>
<dbReference type="Pfam" id="PF02779">
    <property type="entry name" value="Transket_pyr"/>
    <property type="match status" value="1"/>
</dbReference>
<comment type="similarity">
    <text evidence="3">Belongs to the transketolase family.</text>
</comment>
<dbReference type="GO" id="GO:0046872">
    <property type="term" value="F:metal ion binding"/>
    <property type="evidence" value="ECO:0007669"/>
    <property type="project" value="UniProtKB-KW"/>
</dbReference>
<comment type="subunit">
    <text evidence="4">Homodimer.</text>
</comment>
<evidence type="ECO:0000259" key="12">
    <source>
        <dbReference type="Pfam" id="PF02780"/>
    </source>
</evidence>
<feature type="domain" description="Transketolase C-terminal" evidence="12">
    <location>
        <begin position="89"/>
        <end position="211"/>
    </location>
</feature>
<dbReference type="SUPFAM" id="SSF52518">
    <property type="entry name" value="Thiamin diphosphate-binding fold (THDP-binding)"/>
    <property type="match status" value="1"/>
</dbReference>
<dbReference type="FunFam" id="3.40.50.970:FF:000129">
    <property type="entry name" value="Transketolase"/>
    <property type="match status" value="1"/>
</dbReference>
<dbReference type="PANTHER" id="PTHR43195">
    <property type="entry name" value="TRANSKETOLASE"/>
    <property type="match status" value="1"/>
</dbReference>
<dbReference type="InterPro" id="IPR020826">
    <property type="entry name" value="Transketolase_BS"/>
</dbReference>
<evidence type="ECO:0000256" key="10">
    <source>
        <dbReference type="ARBA" id="ARBA00023052"/>
    </source>
</evidence>
<evidence type="ECO:0000256" key="5">
    <source>
        <dbReference type="ARBA" id="ARBA00013152"/>
    </source>
</evidence>
<keyword evidence="7" id="KW-0479">Metal-binding</keyword>
<dbReference type="GO" id="GO:0030976">
    <property type="term" value="F:thiamine pyrophosphate binding"/>
    <property type="evidence" value="ECO:0007669"/>
    <property type="project" value="TreeGrafter"/>
</dbReference>
<reference evidence="13" key="1">
    <citation type="submission" date="2022-03" db="EMBL/GenBank/DDBJ databases">
        <authorList>
            <person name="Tunstrom K."/>
        </authorList>
    </citation>
    <scope>NUCLEOTIDE SEQUENCE</scope>
</reference>
<evidence type="ECO:0000256" key="9">
    <source>
        <dbReference type="ARBA" id="ARBA00022842"/>
    </source>
</evidence>
<accession>A0AAU9U648</accession>
<dbReference type="PANTHER" id="PTHR43195:SF1">
    <property type="entry name" value="FI06132P-RELATED"/>
    <property type="match status" value="1"/>
</dbReference>
<evidence type="ECO:0000259" key="11">
    <source>
        <dbReference type="Pfam" id="PF02779"/>
    </source>
</evidence>
<organism evidence="13 14">
    <name type="scientific">Euphydryas editha</name>
    <name type="common">Edith's checkerspot</name>
    <dbReference type="NCBI Taxonomy" id="104508"/>
    <lineage>
        <taxon>Eukaryota</taxon>
        <taxon>Metazoa</taxon>
        <taxon>Ecdysozoa</taxon>
        <taxon>Arthropoda</taxon>
        <taxon>Hexapoda</taxon>
        <taxon>Insecta</taxon>
        <taxon>Pterygota</taxon>
        <taxon>Neoptera</taxon>
        <taxon>Endopterygota</taxon>
        <taxon>Lepidoptera</taxon>
        <taxon>Glossata</taxon>
        <taxon>Ditrysia</taxon>
        <taxon>Papilionoidea</taxon>
        <taxon>Nymphalidae</taxon>
        <taxon>Nymphalinae</taxon>
        <taxon>Euphydryas</taxon>
    </lineage>
</organism>
<keyword evidence="10" id="KW-0786">Thiamine pyrophosphate</keyword>
<feature type="domain" description="Transketolase-like pyrimidine-binding" evidence="11">
    <location>
        <begin position="3"/>
        <end position="75"/>
    </location>
</feature>
<keyword evidence="6" id="KW-0808">Transferase</keyword>
<dbReference type="InterPro" id="IPR033248">
    <property type="entry name" value="Transketolase_C"/>
</dbReference>
<dbReference type="InterPro" id="IPR051424">
    <property type="entry name" value="Transketolase-like"/>
</dbReference>
<keyword evidence="8" id="KW-0106">Calcium</keyword>
<sequence>MGAISQSDMNLVGSHCGVSIGEDGPSQMGLEDLALFRAVPTATVFYPSDAVSTERAVELAANTKGICYIRTSRPETAIIYDSDTVFKVGEAKIVRESAQDKVLLIGAGITLHEALAAADDLQKKGVSARVLDPFTVKPLDERAVREHARAAGGRVVVVEDHYQAGGLGEAVLSALAAERDVVVRHLCVRSVPRSGAPAQLVDAFGLSARHVAAAAQELLQL</sequence>
<keyword evidence="14" id="KW-1185">Reference proteome</keyword>
<gene>
    <name evidence="13" type="ORF">EEDITHA_LOCUS10515</name>
</gene>
<dbReference type="PROSITE" id="PS00802">
    <property type="entry name" value="TRANSKETOLASE_2"/>
    <property type="match status" value="1"/>
</dbReference>
<dbReference type="SUPFAM" id="SSF52922">
    <property type="entry name" value="TK C-terminal domain-like"/>
    <property type="match status" value="1"/>
</dbReference>
<dbReference type="Gene3D" id="3.40.50.920">
    <property type="match status" value="1"/>
</dbReference>